<dbReference type="InterPro" id="IPR045863">
    <property type="entry name" value="CorA_TM1_TM2"/>
</dbReference>
<feature type="region of interest" description="Disordered" evidence="13">
    <location>
        <begin position="1"/>
        <end position="21"/>
    </location>
</feature>
<evidence type="ECO:0000256" key="6">
    <source>
        <dbReference type="ARBA" id="ARBA00022842"/>
    </source>
</evidence>
<evidence type="ECO:0000313" key="15">
    <source>
        <dbReference type="Proteomes" id="UP000035301"/>
    </source>
</evidence>
<evidence type="ECO:0000256" key="5">
    <source>
        <dbReference type="ARBA" id="ARBA00022692"/>
    </source>
</evidence>
<keyword evidence="6 12" id="KW-0460">Magnesium</keyword>
<dbReference type="PATRIC" id="fig|1550566.3.peg.2662"/>
<reference evidence="14 15" key="1">
    <citation type="journal article" date="2015" name="Int. J. Syst. Evol. Microbiol.">
        <title>Methanoculleus sediminis sp. nov., a methanogen from sediments near a submarine mud volcano.</title>
        <authorList>
            <person name="Chen S.C."/>
            <person name="Chen M.F."/>
            <person name="Lai M.C."/>
            <person name="Weng C.Y."/>
            <person name="Wu S.Y."/>
            <person name="Lin S."/>
            <person name="Yang T.F."/>
            <person name="Chen P.C."/>
        </authorList>
    </citation>
    <scope>NUCLEOTIDE SEQUENCE [LARGE SCALE GENOMIC DNA]</scope>
    <source>
        <strain evidence="14 15">S3Fa</strain>
    </source>
</reference>
<dbReference type="EMBL" id="JXOJ01000008">
    <property type="protein sequence ID" value="KLK87334.1"/>
    <property type="molecule type" value="Genomic_DNA"/>
</dbReference>
<comment type="function">
    <text evidence="11">Mediates influx of magnesium ions. Alternates between open and closed states. Activated by low cytoplasmic Mg(2+) levels. Inactive when cytoplasmic Mg(2+) levels are high.</text>
</comment>
<keyword evidence="5 12" id="KW-0812">Transmembrane</keyword>
<evidence type="ECO:0000313" key="14">
    <source>
        <dbReference type="EMBL" id="KLK87334.1"/>
    </source>
</evidence>
<comment type="caution">
    <text evidence="14">The sequence shown here is derived from an EMBL/GenBank/DDBJ whole genome shotgun (WGS) entry which is preliminary data.</text>
</comment>
<dbReference type="Gene3D" id="1.20.58.340">
    <property type="entry name" value="Magnesium transport protein CorA, transmembrane region"/>
    <property type="match status" value="2"/>
</dbReference>
<protein>
    <recommendedName>
        <fullName evidence="12">Magnesium transport protein CorA</fullName>
    </recommendedName>
</protein>
<comment type="subcellular location">
    <subcellularLocation>
        <location evidence="1">Cell membrane</location>
        <topology evidence="1">Multi-pass membrane protein</topology>
    </subcellularLocation>
    <subcellularLocation>
        <location evidence="12">Membrane</location>
        <topology evidence="12">Multi-pass membrane protein</topology>
    </subcellularLocation>
</comment>
<dbReference type="GO" id="GO:0015087">
    <property type="term" value="F:cobalt ion transmembrane transporter activity"/>
    <property type="evidence" value="ECO:0007669"/>
    <property type="project" value="UniProtKB-UniRule"/>
</dbReference>
<keyword evidence="8 12" id="KW-0406">Ion transport</keyword>
<evidence type="ECO:0000256" key="3">
    <source>
        <dbReference type="ARBA" id="ARBA00022448"/>
    </source>
</evidence>
<dbReference type="Gene3D" id="3.30.460.20">
    <property type="entry name" value="CorA soluble domain-like"/>
    <property type="match status" value="1"/>
</dbReference>
<dbReference type="Pfam" id="PF01544">
    <property type="entry name" value="CorA"/>
    <property type="match status" value="1"/>
</dbReference>
<dbReference type="InterPro" id="IPR045861">
    <property type="entry name" value="CorA_cytoplasmic_dom"/>
</dbReference>
<dbReference type="GO" id="GO:0000287">
    <property type="term" value="F:magnesium ion binding"/>
    <property type="evidence" value="ECO:0007669"/>
    <property type="project" value="TreeGrafter"/>
</dbReference>
<dbReference type="FunFam" id="1.20.58.340:FF:000004">
    <property type="entry name" value="Magnesium transport protein CorA"/>
    <property type="match status" value="1"/>
</dbReference>
<comment type="similarity">
    <text evidence="2 12">Belongs to the CorA metal ion transporter (MIT) (TC 1.A.35) family.</text>
</comment>
<dbReference type="GO" id="GO:0015095">
    <property type="term" value="F:magnesium ion transmembrane transporter activity"/>
    <property type="evidence" value="ECO:0007669"/>
    <property type="project" value="UniProtKB-UniRule"/>
</dbReference>
<keyword evidence="3 12" id="KW-0813">Transport</keyword>
<accession>A0A0H1QX24</accession>
<keyword evidence="4 12" id="KW-1003">Cell membrane</keyword>
<name>A0A0H1QX24_9EURY</name>
<evidence type="ECO:0000256" key="4">
    <source>
        <dbReference type="ARBA" id="ARBA00022475"/>
    </source>
</evidence>
<keyword evidence="9 12" id="KW-0472">Membrane</keyword>
<feature type="transmembrane region" description="Helical" evidence="12">
    <location>
        <begin position="328"/>
        <end position="348"/>
    </location>
</feature>
<keyword evidence="15" id="KW-1185">Reference proteome</keyword>
<proteinExistence type="inferred from homology"/>
<evidence type="ECO:0000256" key="10">
    <source>
        <dbReference type="ARBA" id="ARBA00034269"/>
    </source>
</evidence>
<evidence type="ECO:0000256" key="8">
    <source>
        <dbReference type="ARBA" id="ARBA00023065"/>
    </source>
</evidence>
<sequence length="354" mass="39914">MICRNRQGVSASSRGAGSPEVVMQPEKTCGILSIRVIDYTEDRLEEHECIELTEAWSWIGRETVTWIDVVGVPERDELVILGRQAGIHPLTMGDITAPDQRPKVEEFGSYVAVIARMLSERDGRVASEQVSLIFGENYVITFREQPFQVFELVRERLRNELSVTRGSGPDFLAYTLLDAIVSVYLTILDAVDDRVEDLQGRVLASADPLALKQIYELKEDLLTIRRAAVPAREVLGALASRELSLVRKETIPYFRDIYDRCIQAAEVAEYTRDTLSGVMDLHTSNQNNRLAEITTILTIVASIFIPLSFITGFYGMNLRDIPLEDSPLGYPLVLLLMVGVTVVMLLYFRKKKWI</sequence>
<evidence type="ECO:0000256" key="9">
    <source>
        <dbReference type="ARBA" id="ARBA00023136"/>
    </source>
</evidence>
<dbReference type="CDD" id="cd12828">
    <property type="entry name" value="TmCorA-like_1"/>
    <property type="match status" value="1"/>
</dbReference>
<dbReference type="InterPro" id="IPR004488">
    <property type="entry name" value="Mg/Co-transport_prot_CorA"/>
</dbReference>
<evidence type="ECO:0000256" key="7">
    <source>
        <dbReference type="ARBA" id="ARBA00022989"/>
    </source>
</evidence>
<keyword evidence="7 12" id="KW-1133">Transmembrane helix</keyword>
<dbReference type="STRING" id="1550566.SZ63_12180"/>
<dbReference type="PANTHER" id="PTHR46494">
    <property type="entry name" value="CORA FAMILY METAL ION TRANSPORTER (EUROFUNG)"/>
    <property type="match status" value="1"/>
</dbReference>
<evidence type="ECO:0000256" key="12">
    <source>
        <dbReference type="RuleBase" id="RU362010"/>
    </source>
</evidence>
<dbReference type="NCBIfam" id="TIGR00383">
    <property type="entry name" value="corA"/>
    <property type="match status" value="1"/>
</dbReference>
<evidence type="ECO:0000256" key="1">
    <source>
        <dbReference type="ARBA" id="ARBA00004651"/>
    </source>
</evidence>
<dbReference type="SUPFAM" id="SSF144083">
    <property type="entry name" value="Magnesium transport protein CorA, transmembrane region"/>
    <property type="match status" value="1"/>
</dbReference>
<dbReference type="GO" id="GO:0050897">
    <property type="term" value="F:cobalt ion binding"/>
    <property type="evidence" value="ECO:0007669"/>
    <property type="project" value="TreeGrafter"/>
</dbReference>
<evidence type="ECO:0000256" key="13">
    <source>
        <dbReference type="SAM" id="MobiDB-lite"/>
    </source>
</evidence>
<dbReference type="SUPFAM" id="SSF143865">
    <property type="entry name" value="CorA soluble domain-like"/>
    <property type="match status" value="1"/>
</dbReference>
<evidence type="ECO:0000256" key="11">
    <source>
        <dbReference type="ARBA" id="ARBA00045497"/>
    </source>
</evidence>
<organism evidence="14 15">
    <name type="scientific">Methanoculleus sediminis</name>
    <dbReference type="NCBI Taxonomy" id="1550566"/>
    <lineage>
        <taxon>Archaea</taxon>
        <taxon>Methanobacteriati</taxon>
        <taxon>Methanobacteriota</taxon>
        <taxon>Stenosarchaea group</taxon>
        <taxon>Methanomicrobia</taxon>
        <taxon>Methanomicrobiales</taxon>
        <taxon>Methanomicrobiaceae</taxon>
        <taxon>Methanoculleus</taxon>
    </lineage>
</organism>
<dbReference type="AlphaFoldDB" id="A0A0H1QX24"/>
<feature type="transmembrane region" description="Helical" evidence="12">
    <location>
        <begin position="296"/>
        <end position="316"/>
    </location>
</feature>
<dbReference type="GO" id="GO:0005886">
    <property type="term" value="C:plasma membrane"/>
    <property type="evidence" value="ECO:0007669"/>
    <property type="project" value="UniProtKB-SubCell"/>
</dbReference>
<gene>
    <name evidence="12" type="primary">corA</name>
    <name evidence="14" type="ORF">SZ63_12180</name>
</gene>
<evidence type="ECO:0000256" key="2">
    <source>
        <dbReference type="ARBA" id="ARBA00009765"/>
    </source>
</evidence>
<comment type="catalytic activity">
    <reaction evidence="10">
        <text>Mg(2+)(in) = Mg(2+)(out)</text>
        <dbReference type="Rhea" id="RHEA:29827"/>
        <dbReference type="ChEBI" id="CHEBI:18420"/>
    </reaction>
</comment>
<dbReference type="InterPro" id="IPR002523">
    <property type="entry name" value="MgTranspt_CorA/ZnTranspt_ZntB"/>
</dbReference>
<dbReference type="PANTHER" id="PTHR46494:SF1">
    <property type="entry name" value="CORA FAMILY METAL ION TRANSPORTER (EUROFUNG)"/>
    <property type="match status" value="1"/>
</dbReference>
<dbReference type="Proteomes" id="UP000035301">
    <property type="component" value="Unassembled WGS sequence"/>
</dbReference>